<feature type="region of interest" description="Disordered" evidence="1">
    <location>
        <begin position="159"/>
        <end position="199"/>
    </location>
</feature>
<dbReference type="AlphaFoldDB" id="A0A699GKK5"/>
<feature type="compositionally biased region" description="Basic residues" evidence="1">
    <location>
        <begin position="159"/>
        <end position="168"/>
    </location>
</feature>
<organism evidence="2">
    <name type="scientific">Tanacetum cinerariifolium</name>
    <name type="common">Dalmatian daisy</name>
    <name type="synonym">Chrysanthemum cinerariifolium</name>
    <dbReference type="NCBI Taxonomy" id="118510"/>
    <lineage>
        <taxon>Eukaryota</taxon>
        <taxon>Viridiplantae</taxon>
        <taxon>Streptophyta</taxon>
        <taxon>Embryophyta</taxon>
        <taxon>Tracheophyta</taxon>
        <taxon>Spermatophyta</taxon>
        <taxon>Magnoliopsida</taxon>
        <taxon>eudicotyledons</taxon>
        <taxon>Gunneridae</taxon>
        <taxon>Pentapetalae</taxon>
        <taxon>asterids</taxon>
        <taxon>campanulids</taxon>
        <taxon>Asterales</taxon>
        <taxon>Asteraceae</taxon>
        <taxon>Asteroideae</taxon>
        <taxon>Anthemideae</taxon>
        <taxon>Anthemidinae</taxon>
        <taxon>Tanacetum</taxon>
    </lineage>
</organism>
<feature type="compositionally biased region" description="Basic and acidic residues" evidence="1">
    <location>
        <begin position="534"/>
        <end position="546"/>
    </location>
</feature>
<feature type="region of interest" description="Disordered" evidence="1">
    <location>
        <begin position="506"/>
        <end position="611"/>
    </location>
</feature>
<feature type="region of interest" description="Disordered" evidence="1">
    <location>
        <begin position="420"/>
        <end position="485"/>
    </location>
</feature>
<dbReference type="EMBL" id="BKCJ010000107">
    <property type="protein sequence ID" value="GEU29861.1"/>
    <property type="molecule type" value="Genomic_DNA"/>
</dbReference>
<feature type="compositionally biased region" description="Polar residues" evidence="1">
    <location>
        <begin position="513"/>
        <end position="523"/>
    </location>
</feature>
<protein>
    <submittedName>
        <fullName evidence="2">Uncharacterized protein</fullName>
    </submittedName>
</protein>
<feature type="compositionally biased region" description="Basic residues" evidence="1">
    <location>
        <begin position="420"/>
        <end position="429"/>
    </location>
</feature>
<evidence type="ECO:0000256" key="1">
    <source>
        <dbReference type="SAM" id="MobiDB-lite"/>
    </source>
</evidence>
<reference evidence="2" key="1">
    <citation type="journal article" date="2019" name="Sci. Rep.">
        <title>Draft genome of Tanacetum cinerariifolium, the natural source of mosquito coil.</title>
        <authorList>
            <person name="Yamashiro T."/>
            <person name="Shiraishi A."/>
            <person name="Satake H."/>
            <person name="Nakayama K."/>
        </authorList>
    </citation>
    <scope>NUCLEOTIDE SEQUENCE</scope>
</reference>
<name>A0A699GKK5_TANCI</name>
<feature type="region of interest" description="Disordered" evidence="1">
    <location>
        <begin position="244"/>
        <end position="276"/>
    </location>
</feature>
<comment type="caution">
    <text evidence="2">The sequence shown here is derived from an EMBL/GenBank/DDBJ whole genome shotgun (WGS) entry which is preliminary data.</text>
</comment>
<feature type="compositionally biased region" description="Acidic residues" evidence="1">
    <location>
        <begin position="568"/>
        <end position="588"/>
    </location>
</feature>
<accession>A0A699GKK5</accession>
<proteinExistence type="predicted"/>
<evidence type="ECO:0000313" key="2">
    <source>
        <dbReference type="EMBL" id="GEU29861.1"/>
    </source>
</evidence>
<sequence>MTNRWRFIHGPLDDDLYMLNLLSKNINPIASQQAALDNSLVAPEKRLKIERCNARIAFTKPQNEETYQVILEALKLSPFYPAFQIIVKVLEIYMHQFWNTIKKIGKTDAYNFKLDKKKCRVDIEIYGAVIPIGMINDDIKLSKAYNTYLDYATRKVPPKKSRKFKKPASPKLKTVLASPKEPTQNGQRAAKKATTTPRTSVVIKDTHDKYVSKNKSPPKIGRGKGIKLLSDAALLEEAQMKKAFKKRTGEKPGVPNMSKDYSTDSKVESCGDSENESDDLNLLSKNINPIASQQAALDNSLVAPEKRLKIERCNARIAFTKPQNEETYQVILEALKLSPFYPAFQIIVKVLEIYMHQFWNTIKKIGKTDAYNFKLDKKKCRVDIEIYGAVIPIGMINDDIKLSKAYNTYLDYATRKVPPKKSRKFKKPASPKLKTVLASPKEPTQNGQRAAKKATTTPRTSVVIKDTPDKYVSKNKSPPKIGRGKGIKLLSDAALLEEAQMKKAFKKSKRQTHNLQASSSSEGANFESEVLDEQTDKPKDTNEGTGEKPGVPNMSKDYSTDSKVESCGDSENESDDVNDEDDDDDSGNDDNGSNDAEDSEHRDLDDDENPSFILKDFQEEEQYAEFVLTL</sequence>
<gene>
    <name evidence="2" type="ORF">Tci_001839</name>
</gene>